<evidence type="ECO:0000313" key="2">
    <source>
        <dbReference type="Proteomes" id="UP000218263"/>
    </source>
</evidence>
<evidence type="ECO:0000313" key="1">
    <source>
        <dbReference type="EMBL" id="BAU53008.1"/>
    </source>
</evidence>
<dbReference type="EMBL" id="AP017313">
    <property type="protein sequence ID" value="BAU53008.1"/>
    <property type="molecule type" value="Genomic_DNA"/>
</dbReference>
<dbReference type="KEGG" id="mgot:MgSA37_01175"/>
<dbReference type="OrthoDB" id="796136at2"/>
<organism evidence="1 2">
    <name type="scientific">Mucilaginibacter gotjawali</name>
    <dbReference type="NCBI Taxonomy" id="1550579"/>
    <lineage>
        <taxon>Bacteria</taxon>
        <taxon>Pseudomonadati</taxon>
        <taxon>Bacteroidota</taxon>
        <taxon>Sphingobacteriia</taxon>
        <taxon>Sphingobacteriales</taxon>
        <taxon>Sphingobacteriaceae</taxon>
        <taxon>Mucilaginibacter</taxon>
    </lineage>
</organism>
<dbReference type="Proteomes" id="UP000218263">
    <property type="component" value="Chromosome"/>
</dbReference>
<dbReference type="AlphaFoldDB" id="A0A110B204"/>
<gene>
    <name evidence="1" type="ORF">MgSA37_01175</name>
</gene>
<keyword evidence="2" id="KW-1185">Reference proteome</keyword>
<name>A0A110B204_9SPHI</name>
<reference evidence="1 2" key="1">
    <citation type="submission" date="2015-12" db="EMBL/GenBank/DDBJ databases">
        <title>Genome sequence of Mucilaginibacter gotjawali.</title>
        <authorList>
            <person name="Lee J.S."/>
            <person name="Lee K.C."/>
            <person name="Kim K.K."/>
            <person name="Lee B.W."/>
        </authorList>
    </citation>
    <scope>NUCLEOTIDE SEQUENCE [LARGE SCALE GENOMIC DNA]</scope>
    <source>
        <strain evidence="1 2">SA3-7</strain>
    </source>
</reference>
<protein>
    <submittedName>
        <fullName evidence="1">Uncharacterized protein</fullName>
    </submittedName>
</protein>
<sequence length="132" mass="14915">MEFLFFFSLTGVVIVTLILKFDKKQTVKVNTVLKETRNVPPLFMLKSTEQKIGVLKTALRFDDVPQNMADAASMSNIYNTQSENSRLSKVQELKLLSSKYNNGQISIEAYNQKLDELLEQVQSQGGSFELAC</sequence>
<dbReference type="RefSeq" id="WP_096350263.1">
    <property type="nucleotide sequence ID" value="NZ_AP017313.1"/>
</dbReference>
<accession>A0A110B204</accession>
<proteinExistence type="predicted"/>